<proteinExistence type="inferred from homology"/>
<dbReference type="InterPro" id="IPR043926">
    <property type="entry name" value="ABCG_dom"/>
</dbReference>
<organism evidence="11 12">
    <name type="scientific">Cardamine amara subsp. amara</name>
    <dbReference type="NCBI Taxonomy" id="228776"/>
    <lineage>
        <taxon>Eukaryota</taxon>
        <taxon>Viridiplantae</taxon>
        <taxon>Streptophyta</taxon>
        <taxon>Embryophyta</taxon>
        <taxon>Tracheophyta</taxon>
        <taxon>Spermatophyta</taxon>
        <taxon>Magnoliopsida</taxon>
        <taxon>eudicotyledons</taxon>
        <taxon>Gunneridae</taxon>
        <taxon>Pentapetalae</taxon>
        <taxon>rosids</taxon>
        <taxon>malvids</taxon>
        <taxon>Brassicales</taxon>
        <taxon>Brassicaceae</taxon>
        <taxon>Cardamineae</taxon>
        <taxon>Cardamine</taxon>
    </lineage>
</organism>
<dbReference type="EMBL" id="JBANAX010000566">
    <property type="protein sequence ID" value="KAL1203064.1"/>
    <property type="molecule type" value="Genomic_DNA"/>
</dbReference>
<dbReference type="GO" id="GO:0005524">
    <property type="term" value="F:ATP binding"/>
    <property type="evidence" value="ECO:0007669"/>
    <property type="project" value="UniProtKB-KW"/>
</dbReference>
<keyword evidence="12" id="KW-1185">Reference proteome</keyword>
<evidence type="ECO:0000256" key="1">
    <source>
        <dbReference type="ARBA" id="ARBA00004141"/>
    </source>
</evidence>
<comment type="similarity">
    <text evidence="2">Belongs to the ABC transporter superfamily. ABCG family. Eye pigment precursor importer (TC 3.A.1.204) subfamily.</text>
</comment>
<dbReference type="Pfam" id="PF00005">
    <property type="entry name" value="ABC_tran"/>
    <property type="match status" value="1"/>
</dbReference>
<dbReference type="PROSITE" id="PS50893">
    <property type="entry name" value="ABC_TRANSPORTER_2"/>
    <property type="match status" value="1"/>
</dbReference>
<evidence type="ECO:0000313" key="11">
    <source>
        <dbReference type="EMBL" id="KAL1203064.1"/>
    </source>
</evidence>
<dbReference type="Gene3D" id="3.40.50.300">
    <property type="entry name" value="P-loop containing nucleotide triphosphate hydrolases"/>
    <property type="match status" value="1"/>
</dbReference>
<keyword evidence="8 9" id="KW-0472">Membrane</keyword>
<protein>
    <submittedName>
        <fullName evidence="11">ABC transporter G family member 9</fullName>
    </submittedName>
</protein>
<dbReference type="FunFam" id="3.40.50.300:FF:000337">
    <property type="entry name" value="ABC transporter G family member 22"/>
    <property type="match status" value="1"/>
</dbReference>
<feature type="transmembrane region" description="Helical" evidence="9">
    <location>
        <begin position="463"/>
        <end position="486"/>
    </location>
</feature>
<keyword evidence="7 9" id="KW-1133">Transmembrane helix</keyword>
<dbReference type="InterPro" id="IPR013525">
    <property type="entry name" value="ABC2_TM"/>
</dbReference>
<dbReference type="Pfam" id="PF19055">
    <property type="entry name" value="ABC2_membrane_7"/>
    <property type="match status" value="1"/>
</dbReference>
<dbReference type="PANTHER" id="PTHR48041">
    <property type="entry name" value="ABC TRANSPORTER G FAMILY MEMBER 28"/>
    <property type="match status" value="1"/>
</dbReference>
<keyword evidence="5" id="KW-0547">Nucleotide-binding</keyword>
<comment type="caution">
    <text evidence="11">The sequence shown here is derived from an EMBL/GenBank/DDBJ whole genome shotgun (WGS) entry which is preliminary data.</text>
</comment>
<sequence length="639" mass="71092">MDNQEVSMDAEAQIENTDDDRSLPFSVFKKANIPVTLKFENIVYTVKLKEQKGWFGQTKVKSEERTILKGLTGIVKPGEILAMLGPSGSGKTSLLTALGGRVGDGKGKLTGKITYNNKPLSRAVKRTTGFVTQDDALYPQLTVKDTLVYTALLRLPNSFTRQDKIKQAEAVVTELGLDRCKDTIIGGPFVRGVSGGERKRVSIGQEILINPSLLFLDEPTSGLDSTTAQKIVSVLWELARGGRTVITTIHQPSSRLFYMFDKILLLSEGNPIYFGLGSTAMDYFASVGYSPSVERINPSDFLLDIANGVGSDESQRPEAMKEALAAAYNTNLLENVINEVKGQHDICNQPIENPGRETNHFGEWPTTWWQQFTVLLERGLKQRRHDSFSTLKIFQIIFVSLLCGLLWWQTSISRLQDQIGLLFFVSSFWAFFPLFQQIFTFPEERKMLEKERSSGVYRLSPYFMSRVVGDLPMELILPSVFLFLTYLMAGLKYKLGNFFLTLLVLLVHVLVSGGLGLALGALVMDQKSATTLGSVIMLTFLLAGGYYVRHVPVFISWIKYVSIGYYTYKLLILGQYTENESYPCGENGKLKCHVGDFEGIKHIGFNGGLVSAFALAAMLVGYRVVAYIALMRIGKTKCG</sequence>
<dbReference type="Proteomes" id="UP001558713">
    <property type="component" value="Unassembled WGS sequence"/>
</dbReference>
<keyword evidence="3" id="KW-0813">Transport</keyword>
<evidence type="ECO:0000259" key="10">
    <source>
        <dbReference type="PROSITE" id="PS50893"/>
    </source>
</evidence>
<evidence type="ECO:0000256" key="2">
    <source>
        <dbReference type="ARBA" id="ARBA00005814"/>
    </source>
</evidence>
<dbReference type="AlphaFoldDB" id="A0ABD1AII9"/>
<dbReference type="SUPFAM" id="SSF52540">
    <property type="entry name" value="P-loop containing nucleoside triphosphate hydrolases"/>
    <property type="match status" value="1"/>
</dbReference>
<dbReference type="PANTHER" id="PTHR48041:SF22">
    <property type="entry name" value="ABC TRANSPORTER G FAMILY MEMBER 9"/>
    <property type="match status" value="1"/>
</dbReference>
<dbReference type="Pfam" id="PF01061">
    <property type="entry name" value="ABC2_membrane"/>
    <property type="match status" value="1"/>
</dbReference>
<gene>
    <name evidence="11" type="ORF">V5N11_015310</name>
</gene>
<feature type="transmembrane region" description="Helical" evidence="9">
    <location>
        <begin position="388"/>
        <end position="408"/>
    </location>
</feature>
<evidence type="ECO:0000256" key="3">
    <source>
        <dbReference type="ARBA" id="ARBA00022448"/>
    </source>
</evidence>
<evidence type="ECO:0000256" key="9">
    <source>
        <dbReference type="SAM" id="Phobius"/>
    </source>
</evidence>
<accession>A0ABD1AII9</accession>
<dbReference type="InterPro" id="IPR050352">
    <property type="entry name" value="ABCG_transporters"/>
</dbReference>
<feature type="transmembrane region" description="Helical" evidence="9">
    <location>
        <begin position="529"/>
        <end position="548"/>
    </location>
</feature>
<evidence type="ECO:0000256" key="4">
    <source>
        <dbReference type="ARBA" id="ARBA00022692"/>
    </source>
</evidence>
<keyword evidence="6" id="KW-0067">ATP-binding</keyword>
<evidence type="ECO:0000313" key="12">
    <source>
        <dbReference type="Proteomes" id="UP001558713"/>
    </source>
</evidence>
<dbReference type="PROSITE" id="PS00211">
    <property type="entry name" value="ABC_TRANSPORTER_1"/>
    <property type="match status" value="1"/>
</dbReference>
<dbReference type="InterPro" id="IPR003439">
    <property type="entry name" value="ABC_transporter-like_ATP-bd"/>
</dbReference>
<name>A0ABD1AII9_CARAN</name>
<feature type="domain" description="ABC transporter" evidence="10">
    <location>
        <begin position="37"/>
        <end position="293"/>
    </location>
</feature>
<dbReference type="InterPro" id="IPR017871">
    <property type="entry name" value="ABC_transporter-like_CS"/>
</dbReference>
<comment type="subcellular location">
    <subcellularLocation>
        <location evidence="1">Membrane</location>
        <topology evidence="1">Multi-pass membrane protein</topology>
    </subcellularLocation>
</comment>
<reference evidence="11 12" key="1">
    <citation type="submission" date="2024-04" db="EMBL/GenBank/DDBJ databases">
        <title>Genome assembly C_amara_ONT_v2.</title>
        <authorList>
            <person name="Yant L."/>
            <person name="Moore C."/>
            <person name="Slenker M."/>
        </authorList>
    </citation>
    <scope>NUCLEOTIDE SEQUENCE [LARGE SCALE GENOMIC DNA]</scope>
    <source>
        <tissue evidence="11">Leaf</tissue>
    </source>
</reference>
<keyword evidence="4 9" id="KW-0812">Transmembrane</keyword>
<dbReference type="SMART" id="SM00382">
    <property type="entry name" value="AAA"/>
    <property type="match status" value="1"/>
</dbReference>
<feature type="transmembrane region" description="Helical" evidence="9">
    <location>
        <begin position="498"/>
        <end position="522"/>
    </location>
</feature>
<evidence type="ECO:0000256" key="5">
    <source>
        <dbReference type="ARBA" id="ARBA00022741"/>
    </source>
</evidence>
<feature type="transmembrane region" description="Helical" evidence="9">
    <location>
        <begin position="420"/>
        <end position="442"/>
    </location>
</feature>
<evidence type="ECO:0000256" key="7">
    <source>
        <dbReference type="ARBA" id="ARBA00022989"/>
    </source>
</evidence>
<dbReference type="InterPro" id="IPR003593">
    <property type="entry name" value="AAA+_ATPase"/>
</dbReference>
<dbReference type="InterPro" id="IPR027417">
    <property type="entry name" value="P-loop_NTPase"/>
</dbReference>
<evidence type="ECO:0000256" key="8">
    <source>
        <dbReference type="ARBA" id="ARBA00023136"/>
    </source>
</evidence>
<feature type="transmembrane region" description="Helical" evidence="9">
    <location>
        <begin position="609"/>
        <end position="630"/>
    </location>
</feature>
<dbReference type="GO" id="GO:0016020">
    <property type="term" value="C:membrane"/>
    <property type="evidence" value="ECO:0007669"/>
    <property type="project" value="UniProtKB-SubCell"/>
</dbReference>
<evidence type="ECO:0000256" key="6">
    <source>
        <dbReference type="ARBA" id="ARBA00022840"/>
    </source>
</evidence>